<comment type="caution">
    <text evidence="5">The sequence shown here is derived from an EMBL/GenBank/DDBJ whole genome shotgun (WGS) entry which is preliminary data.</text>
</comment>
<evidence type="ECO:0000259" key="4">
    <source>
        <dbReference type="Pfam" id="PF01656"/>
    </source>
</evidence>
<dbReference type="GO" id="GO:0005886">
    <property type="term" value="C:plasma membrane"/>
    <property type="evidence" value="ECO:0007669"/>
    <property type="project" value="TreeGrafter"/>
</dbReference>
<dbReference type="RefSeq" id="WP_306734932.1">
    <property type="nucleotide sequence ID" value="NZ_JANHAX010000002.1"/>
</dbReference>
<gene>
    <name evidence="5" type="ORF">NO357_07090</name>
</gene>
<dbReference type="Pfam" id="PF01656">
    <property type="entry name" value="CbiA"/>
    <property type="match status" value="1"/>
</dbReference>
<dbReference type="PANTHER" id="PTHR32309">
    <property type="entry name" value="TYROSINE-PROTEIN KINASE"/>
    <property type="match status" value="1"/>
</dbReference>
<keyword evidence="5" id="KW-0808">Transferase</keyword>
<proteinExistence type="predicted"/>
<keyword evidence="2" id="KW-0067">ATP-binding</keyword>
<evidence type="ECO:0000313" key="5">
    <source>
        <dbReference type="EMBL" id="MDQ2089660.1"/>
    </source>
</evidence>
<evidence type="ECO:0000313" key="6">
    <source>
        <dbReference type="Proteomes" id="UP001226762"/>
    </source>
</evidence>
<dbReference type="InterPro" id="IPR050445">
    <property type="entry name" value="Bact_polysacc_biosynth/exp"/>
</dbReference>
<dbReference type="InterPro" id="IPR002586">
    <property type="entry name" value="CobQ/CobB/MinD/ParA_Nub-bd_dom"/>
</dbReference>
<dbReference type="EMBL" id="JANHAX010000002">
    <property type="protein sequence ID" value="MDQ2089660.1"/>
    <property type="molecule type" value="Genomic_DNA"/>
</dbReference>
<protein>
    <submittedName>
        <fullName evidence="5">CpsD/CapB family tyrosine-protein kinase</fullName>
    </submittedName>
</protein>
<reference evidence="5" key="1">
    <citation type="submission" date="2022-07" db="EMBL/GenBank/DDBJ databases">
        <authorList>
            <person name="Otstavnykh N."/>
            <person name="Isaeva M."/>
            <person name="Bystritskaya E."/>
        </authorList>
    </citation>
    <scope>NUCLEOTIDE SEQUENCE</scope>
    <source>
        <strain evidence="5">KCTC 52189</strain>
    </source>
</reference>
<keyword evidence="5" id="KW-0418">Kinase</keyword>
<evidence type="ECO:0000256" key="3">
    <source>
        <dbReference type="SAM" id="MobiDB-lite"/>
    </source>
</evidence>
<dbReference type="InterPro" id="IPR027417">
    <property type="entry name" value="P-loop_NTPase"/>
</dbReference>
<dbReference type="GO" id="GO:0004713">
    <property type="term" value="F:protein tyrosine kinase activity"/>
    <property type="evidence" value="ECO:0007669"/>
    <property type="project" value="TreeGrafter"/>
</dbReference>
<evidence type="ECO:0000256" key="1">
    <source>
        <dbReference type="ARBA" id="ARBA00022741"/>
    </source>
</evidence>
<keyword evidence="1" id="KW-0547">Nucleotide-binding</keyword>
<sequence>MEKLQRAIEKARAQRDGEVKERQKPSEDISPVPTSVEEAWDALPTIQFKSGTLHRNRIVTPQSGAISAPFDLLRTRMLRQAKTHGWRRIAFVSPHSSCGKTTTVANLAFSLARQTSIRTLVFDFDLRRRGLTELFRQKPTYGMADVLEGRVSFADHALRYGKNVAFGFNLESTQTASEILQSQKTQAILDEIQNDYQPDLMLFDMPPLMASDDNFGFLHNVDAALLLVAAEKTTMSQIDVAERQVADLTNVMGIVLNKCRYTDGAHGHEYNSYY</sequence>
<dbReference type="Gene3D" id="3.40.50.300">
    <property type="entry name" value="P-loop containing nucleotide triphosphate hydrolases"/>
    <property type="match status" value="1"/>
</dbReference>
<feature type="region of interest" description="Disordered" evidence="3">
    <location>
        <begin position="1"/>
        <end position="34"/>
    </location>
</feature>
<dbReference type="CDD" id="cd05387">
    <property type="entry name" value="BY-kinase"/>
    <property type="match status" value="1"/>
</dbReference>
<evidence type="ECO:0000256" key="2">
    <source>
        <dbReference type="ARBA" id="ARBA00022840"/>
    </source>
</evidence>
<dbReference type="Proteomes" id="UP001226762">
    <property type="component" value="Unassembled WGS sequence"/>
</dbReference>
<dbReference type="PANTHER" id="PTHR32309:SF13">
    <property type="entry name" value="FERRIC ENTEROBACTIN TRANSPORT PROTEIN FEPE"/>
    <property type="match status" value="1"/>
</dbReference>
<keyword evidence="6" id="KW-1185">Reference proteome</keyword>
<dbReference type="AlphaFoldDB" id="A0AAE4B3Y0"/>
<feature type="compositionally biased region" description="Basic and acidic residues" evidence="3">
    <location>
        <begin position="1"/>
        <end position="27"/>
    </location>
</feature>
<dbReference type="InterPro" id="IPR005702">
    <property type="entry name" value="Wzc-like_C"/>
</dbReference>
<accession>A0AAE4B3Y0</accession>
<feature type="domain" description="CobQ/CobB/MinD/ParA nucleotide binding" evidence="4">
    <location>
        <begin position="89"/>
        <end position="263"/>
    </location>
</feature>
<name>A0AAE4B3Y0_9RHOB</name>
<reference evidence="5" key="2">
    <citation type="submission" date="2023-02" db="EMBL/GenBank/DDBJ databases">
        <title>'Rhodoalgimonas zhirmunskyi' gen. nov., isolated from a red alga.</title>
        <authorList>
            <person name="Nedashkovskaya O.I."/>
            <person name="Otstavnykh N.Y."/>
            <person name="Bystritskaya E.P."/>
            <person name="Balabanova L.A."/>
            <person name="Isaeva M.P."/>
        </authorList>
    </citation>
    <scope>NUCLEOTIDE SEQUENCE</scope>
    <source>
        <strain evidence="5">KCTC 52189</strain>
    </source>
</reference>
<organism evidence="5 6">
    <name type="scientific">Marimonas arenosa</name>
    <dbReference type="NCBI Taxonomy" id="1795305"/>
    <lineage>
        <taxon>Bacteria</taxon>
        <taxon>Pseudomonadati</taxon>
        <taxon>Pseudomonadota</taxon>
        <taxon>Alphaproteobacteria</taxon>
        <taxon>Rhodobacterales</taxon>
        <taxon>Paracoccaceae</taxon>
        <taxon>Marimonas</taxon>
    </lineage>
</organism>
<dbReference type="SUPFAM" id="SSF52540">
    <property type="entry name" value="P-loop containing nucleoside triphosphate hydrolases"/>
    <property type="match status" value="1"/>
</dbReference>